<comment type="caution">
    <text evidence="18">The sequence shown here is derived from an EMBL/GenBank/DDBJ whole genome shotgun (WGS) entry which is preliminary data.</text>
</comment>
<evidence type="ECO:0000256" key="13">
    <source>
        <dbReference type="ARBA" id="ARBA00023012"/>
    </source>
</evidence>
<dbReference type="Gene3D" id="3.30.565.10">
    <property type="entry name" value="Histidine kinase-like ATPase, C-terminal domain"/>
    <property type="match status" value="1"/>
</dbReference>
<evidence type="ECO:0000256" key="10">
    <source>
        <dbReference type="ARBA" id="ARBA00022777"/>
    </source>
</evidence>
<dbReference type="Proteomes" id="UP001231124">
    <property type="component" value="Unassembled WGS sequence"/>
</dbReference>
<evidence type="ECO:0000256" key="15">
    <source>
        <dbReference type="SAM" id="Phobius"/>
    </source>
</evidence>
<dbReference type="InterPro" id="IPR003594">
    <property type="entry name" value="HATPase_dom"/>
</dbReference>
<evidence type="ECO:0000256" key="3">
    <source>
        <dbReference type="ARBA" id="ARBA00012438"/>
    </source>
</evidence>
<organism evidence="18 19">
    <name type="scientific">Methylobacterium aerolatum</name>
    <dbReference type="NCBI Taxonomy" id="418708"/>
    <lineage>
        <taxon>Bacteria</taxon>
        <taxon>Pseudomonadati</taxon>
        <taxon>Pseudomonadota</taxon>
        <taxon>Alphaproteobacteria</taxon>
        <taxon>Hyphomicrobiales</taxon>
        <taxon>Methylobacteriaceae</taxon>
        <taxon>Methylobacterium</taxon>
    </lineage>
</organism>
<dbReference type="InterPro" id="IPR050980">
    <property type="entry name" value="2C_sensor_his_kinase"/>
</dbReference>
<dbReference type="RefSeq" id="WP_370876767.1">
    <property type="nucleotide sequence ID" value="NZ_BPQE01000048.1"/>
</dbReference>
<keyword evidence="5" id="KW-0997">Cell inner membrane</keyword>
<evidence type="ECO:0000259" key="17">
    <source>
        <dbReference type="PROSITE" id="PS50885"/>
    </source>
</evidence>
<protein>
    <recommendedName>
        <fullName evidence="3">histidine kinase</fullName>
        <ecNumber evidence="3">2.7.13.3</ecNumber>
    </recommendedName>
</protein>
<evidence type="ECO:0000256" key="11">
    <source>
        <dbReference type="ARBA" id="ARBA00022840"/>
    </source>
</evidence>
<dbReference type="PROSITE" id="PS50109">
    <property type="entry name" value="HIS_KIN"/>
    <property type="match status" value="1"/>
</dbReference>
<dbReference type="PRINTS" id="PR00344">
    <property type="entry name" value="BCTRLSENSOR"/>
</dbReference>
<evidence type="ECO:0000256" key="12">
    <source>
        <dbReference type="ARBA" id="ARBA00022989"/>
    </source>
</evidence>
<gene>
    <name evidence="18" type="ORF">QO012_004481</name>
</gene>
<dbReference type="GO" id="GO:0004673">
    <property type="term" value="F:protein histidine kinase activity"/>
    <property type="evidence" value="ECO:0007669"/>
    <property type="project" value="UniProtKB-EC"/>
</dbReference>
<feature type="domain" description="Histidine kinase" evidence="16">
    <location>
        <begin position="273"/>
        <end position="469"/>
    </location>
</feature>
<dbReference type="Pfam" id="PF00512">
    <property type="entry name" value="HisKA"/>
    <property type="match status" value="1"/>
</dbReference>
<keyword evidence="4" id="KW-1003">Cell membrane</keyword>
<dbReference type="InterPro" id="IPR003661">
    <property type="entry name" value="HisK_dim/P_dom"/>
</dbReference>
<dbReference type="Pfam" id="PF02518">
    <property type="entry name" value="HATPase_c"/>
    <property type="match status" value="1"/>
</dbReference>
<dbReference type="SUPFAM" id="SSF55874">
    <property type="entry name" value="ATPase domain of HSP90 chaperone/DNA topoisomerase II/histidine kinase"/>
    <property type="match status" value="1"/>
</dbReference>
<keyword evidence="12 15" id="KW-1133">Transmembrane helix</keyword>
<evidence type="ECO:0000313" key="18">
    <source>
        <dbReference type="EMBL" id="MDQ0449956.1"/>
    </source>
</evidence>
<evidence type="ECO:0000256" key="5">
    <source>
        <dbReference type="ARBA" id="ARBA00022519"/>
    </source>
</evidence>
<sequence length="469" mass="52002">MNAEDPALARALRPAEATTARVLSAPRRYLKKLSRAIGDLLPKGLYARSLIIIIAPVVLLQSVIAYTFMERHWQLVTKRLSASVVADVAALKDIYESYPQDREAETLSRIAGERLNLDLDILEGATLPPPGPRPFFSILDEALSDEIKRQIRRPFWIDTVGRSNLIEIRIAIPGGVMRVTARRSQAYASNSHIFLVWMIGSSLVLLGVAILFLRNQIRPILRLAAVAEGFGKGREIEFRPRGAREVRQAGHAFIEMKRRIERAMEQRTAMLNGVSHDLRTILTRFRLSLALFERTDEIEDLTRDVDEMSRMLEGYLAFARGDSAETAAPTDMRTLLNDLRTDLERLGAHVSKVDLADSPLVTVRPDAFRRCLFNLAANAARHADTVAISGRIEARSFLVSIDDDGPGIPIESRDEVFKPFVRLDDARQDAGSSGLGLAIARDIARAHGGDISLHDSPLGGLRATVRVPA</sequence>
<keyword evidence="8 15" id="KW-0812">Transmembrane</keyword>
<evidence type="ECO:0000256" key="6">
    <source>
        <dbReference type="ARBA" id="ARBA00022553"/>
    </source>
</evidence>
<keyword evidence="13" id="KW-0902">Two-component regulatory system</keyword>
<dbReference type="SUPFAM" id="SSF47384">
    <property type="entry name" value="Homodimeric domain of signal transducing histidine kinase"/>
    <property type="match status" value="1"/>
</dbReference>
<evidence type="ECO:0000256" key="2">
    <source>
        <dbReference type="ARBA" id="ARBA00004429"/>
    </source>
</evidence>
<name>A0ABU0I5R0_9HYPH</name>
<proteinExistence type="predicted"/>
<dbReference type="EMBL" id="JAUSVP010000021">
    <property type="protein sequence ID" value="MDQ0449956.1"/>
    <property type="molecule type" value="Genomic_DNA"/>
</dbReference>
<reference evidence="18 19" key="1">
    <citation type="submission" date="2023-07" db="EMBL/GenBank/DDBJ databases">
        <title>Genomic Encyclopedia of Type Strains, Phase IV (KMG-IV): sequencing the most valuable type-strain genomes for metagenomic binning, comparative biology and taxonomic classification.</title>
        <authorList>
            <person name="Goeker M."/>
        </authorList>
    </citation>
    <scope>NUCLEOTIDE SEQUENCE [LARGE SCALE GENOMIC DNA]</scope>
    <source>
        <strain evidence="18 19">DSM 19013</strain>
    </source>
</reference>
<comment type="subcellular location">
    <subcellularLocation>
        <location evidence="2">Cell inner membrane</location>
        <topology evidence="2">Multi-pass membrane protein</topology>
    </subcellularLocation>
</comment>
<keyword evidence="7 18" id="KW-0808">Transferase</keyword>
<accession>A0ABU0I5R0</accession>
<dbReference type="InterPro" id="IPR005467">
    <property type="entry name" value="His_kinase_dom"/>
</dbReference>
<feature type="domain" description="HAMP" evidence="17">
    <location>
        <begin position="214"/>
        <end position="265"/>
    </location>
</feature>
<keyword evidence="10 18" id="KW-0418">Kinase</keyword>
<dbReference type="CDD" id="cd00082">
    <property type="entry name" value="HisKA"/>
    <property type="match status" value="1"/>
</dbReference>
<comment type="catalytic activity">
    <reaction evidence="1">
        <text>ATP + protein L-histidine = ADP + protein N-phospho-L-histidine.</text>
        <dbReference type="EC" id="2.7.13.3"/>
    </reaction>
</comment>
<dbReference type="InterPro" id="IPR004358">
    <property type="entry name" value="Sig_transdc_His_kin-like_C"/>
</dbReference>
<keyword evidence="6" id="KW-0597">Phosphoprotein</keyword>
<dbReference type="Gene3D" id="1.10.287.130">
    <property type="match status" value="1"/>
</dbReference>
<evidence type="ECO:0000256" key="4">
    <source>
        <dbReference type="ARBA" id="ARBA00022475"/>
    </source>
</evidence>
<feature type="transmembrane region" description="Helical" evidence="15">
    <location>
        <begin position="192"/>
        <end position="213"/>
    </location>
</feature>
<dbReference type="PROSITE" id="PS50885">
    <property type="entry name" value="HAMP"/>
    <property type="match status" value="1"/>
</dbReference>
<keyword evidence="19" id="KW-1185">Reference proteome</keyword>
<feature type="transmembrane region" description="Helical" evidence="15">
    <location>
        <begin position="45"/>
        <end position="69"/>
    </location>
</feature>
<evidence type="ECO:0000256" key="9">
    <source>
        <dbReference type="ARBA" id="ARBA00022741"/>
    </source>
</evidence>
<dbReference type="SMART" id="SM00388">
    <property type="entry name" value="HisKA"/>
    <property type="match status" value="1"/>
</dbReference>
<evidence type="ECO:0000313" key="19">
    <source>
        <dbReference type="Proteomes" id="UP001231124"/>
    </source>
</evidence>
<dbReference type="CDD" id="cd00075">
    <property type="entry name" value="HATPase"/>
    <property type="match status" value="1"/>
</dbReference>
<evidence type="ECO:0000256" key="1">
    <source>
        <dbReference type="ARBA" id="ARBA00000085"/>
    </source>
</evidence>
<dbReference type="InterPro" id="IPR003660">
    <property type="entry name" value="HAMP_dom"/>
</dbReference>
<keyword evidence="14 15" id="KW-0472">Membrane</keyword>
<dbReference type="PANTHER" id="PTHR44936:SF5">
    <property type="entry name" value="SENSOR HISTIDINE KINASE ENVZ"/>
    <property type="match status" value="1"/>
</dbReference>
<keyword evidence="9" id="KW-0547">Nucleotide-binding</keyword>
<evidence type="ECO:0000259" key="16">
    <source>
        <dbReference type="PROSITE" id="PS50109"/>
    </source>
</evidence>
<dbReference type="SMART" id="SM00387">
    <property type="entry name" value="HATPase_c"/>
    <property type="match status" value="1"/>
</dbReference>
<evidence type="ECO:0000256" key="14">
    <source>
        <dbReference type="ARBA" id="ARBA00023136"/>
    </source>
</evidence>
<dbReference type="InterPro" id="IPR036097">
    <property type="entry name" value="HisK_dim/P_sf"/>
</dbReference>
<dbReference type="PANTHER" id="PTHR44936">
    <property type="entry name" value="SENSOR PROTEIN CREC"/>
    <property type="match status" value="1"/>
</dbReference>
<dbReference type="InterPro" id="IPR036890">
    <property type="entry name" value="HATPase_C_sf"/>
</dbReference>
<evidence type="ECO:0000256" key="8">
    <source>
        <dbReference type="ARBA" id="ARBA00022692"/>
    </source>
</evidence>
<evidence type="ECO:0000256" key="7">
    <source>
        <dbReference type="ARBA" id="ARBA00022679"/>
    </source>
</evidence>
<keyword evidence="11" id="KW-0067">ATP-binding</keyword>
<dbReference type="EC" id="2.7.13.3" evidence="3"/>